<name>A0AB34HI28_ESCRO</name>
<dbReference type="Proteomes" id="UP001159641">
    <property type="component" value="Unassembled WGS sequence"/>
</dbReference>
<protein>
    <submittedName>
        <fullName evidence="2">Uncharacterized protein</fullName>
    </submittedName>
</protein>
<proteinExistence type="predicted"/>
<evidence type="ECO:0000256" key="1">
    <source>
        <dbReference type="SAM" id="MobiDB-lite"/>
    </source>
</evidence>
<gene>
    <name evidence="2" type="ORF">J1605_020829</name>
</gene>
<dbReference type="AlphaFoldDB" id="A0AB34HI28"/>
<comment type="caution">
    <text evidence="2">The sequence shown here is derived from an EMBL/GenBank/DDBJ whole genome shotgun (WGS) entry which is preliminary data.</text>
</comment>
<evidence type="ECO:0000313" key="3">
    <source>
        <dbReference type="Proteomes" id="UP001159641"/>
    </source>
</evidence>
<reference evidence="2 3" key="1">
    <citation type="submission" date="2022-11" db="EMBL/GenBank/DDBJ databases">
        <title>Whole genome sequence of Eschrichtius robustus ER-17-0199.</title>
        <authorList>
            <person name="Bruniche-Olsen A."/>
            <person name="Black A.N."/>
            <person name="Fields C.J."/>
            <person name="Walden K."/>
            <person name="Dewoody J.A."/>
        </authorList>
    </citation>
    <scope>NUCLEOTIDE SEQUENCE [LARGE SCALE GENOMIC DNA]</scope>
    <source>
        <strain evidence="2">ER-17-0199</strain>
        <tissue evidence="2">Blubber</tissue>
    </source>
</reference>
<feature type="region of interest" description="Disordered" evidence="1">
    <location>
        <begin position="1"/>
        <end position="82"/>
    </location>
</feature>
<evidence type="ECO:0000313" key="2">
    <source>
        <dbReference type="EMBL" id="KAJ8791159.1"/>
    </source>
</evidence>
<sequence>MASSGHLGLATHLQAEPGSRGRCQMPEAGLRWRELRAPPRSRRKWSRPEPSVSQERRSTAATRPMAAYPYRPGPGAGPSAGAALPDQSFLWNVFQSAQAPPKVQSRQPGVAASSPWGSASIPLPSQPSLRVPEEGLPVWLLAAAWNMLPLCLGSSCSHCSCGRHVPPRLGGLRVSPPPLTRPGATCRSPEPHGPAARPWVPLVHASLCLAVTAESAWVCVIT</sequence>
<accession>A0AB34HI28</accession>
<dbReference type="EMBL" id="JAIQCJ010001309">
    <property type="protein sequence ID" value="KAJ8791159.1"/>
    <property type="molecule type" value="Genomic_DNA"/>
</dbReference>
<organism evidence="2 3">
    <name type="scientific">Eschrichtius robustus</name>
    <name type="common">California gray whale</name>
    <name type="synonym">Eschrichtius gibbosus</name>
    <dbReference type="NCBI Taxonomy" id="9764"/>
    <lineage>
        <taxon>Eukaryota</taxon>
        <taxon>Metazoa</taxon>
        <taxon>Chordata</taxon>
        <taxon>Craniata</taxon>
        <taxon>Vertebrata</taxon>
        <taxon>Euteleostomi</taxon>
        <taxon>Mammalia</taxon>
        <taxon>Eutheria</taxon>
        <taxon>Laurasiatheria</taxon>
        <taxon>Artiodactyla</taxon>
        <taxon>Whippomorpha</taxon>
        <taxon>Cetacea</taxon>
        <taxon>Mysticeti</taxon>
        <taxon>Eschrichtiidae</taxon>
        <taxon>Eschrichtius</taxon>
    </lineage>
</organism>
<keyword evidence="3" id="KW-1185">Reference proteome</keyword>